<feature type="domain" description="EGF-like" evidence="12">
    <location>
        <begin position="1617"/>
        <end position="1655"/>
    </location>
</feature>
<feature type="domain" description="EGF-like" evidence="12">
    <location>
        <begin position="2718"/>
        <end position="2757"/>
    </location>
</feature>
<feature type="domain" description="EGF-like" evidence="12">
    <location>
        <begin position="1667"/>
        <end position="1707"/>
    </location>
</feature>
<dbReference type="PROSITE" id="PS01186">
    <property type="entry name" value="EGF_2"/>
    <property type="match status" value="1"/>
</dbReference>
<comment type="caution">
    <text evidence="8">Lacks conserved residue(s) required for the propagation of feature annotation.</text>
</comment>
<dbReference type="Pfam" id="PF00008">
    <property type="entry name" value="EGF"/>
    <property type="match status" value="2"/>
</dbReference>
<feature type="domain" description="EGF-like" evidence="12">
    <location>
        <begin position="2670"/>
        <end position="2709"/>
    </location>
</feature>
<dbReference type="InterPro" id="IPR000152">
    <property type="entry name" value="EGF-type_Asp/Asn_hydroxyl_site"/>
</dbReference>
<proteinExistence type="predicted"/>
<dbReference type="PROSITE" id="PS50026">
    <property type="entry name" value="EGF_3"/>
    <property type="match status" value="39"/>
</dbReference>
<dbReference type="InterPro" id="IPR002172">
    <property type="entry name" value="LDrepeatLR_classA_rpt"/>
</dbReference>
<evidence type="ECO:0000256" key="3">
    <source>
        <dbReference type="ARBA" id="ARBA00022729"/>
    </source>
</evidence>
<dbReference type="Gene3D" id="2.90.20.10">
    <property type="entry name" value="Plasmodium vivax P25 domain"/>
    <property type="match status" value="2"/>
</dbReference>
<evidence type="ECO:0000256" key="9">
    <source>
        <dbReference type="SAM" id="MobiDB-lite"/>
    </source>
</evidence>
<dbReference type="InterPro" id="IPR018097">
    <property type="entry name" value="EGF_Ca-bd_CS"/>
</dbReference>
<feature type="domain" description="EGF-like" evidence="12">
    <location>
        <begin position="2165"/>
        <end position="2204"/>
    </location>
</feature>
<feature type="domain" description="EGF-like" evidence="12">
    <location>
        <begin position="1918"/>
        <end position="1956"/>
    </location>
</feature>
<dbReference type="InterPro" id="IPR036055">
    <property type="entry name" value="LDL_receptor-like_sf"/>
</dbReference>
<feature type="domain" description="SEA" evidence="11">
    <location>
        <begin position="2876"/>
        <end position="3002"/>
    </location>
</feature>
<feature type="region of interest" description="Disordered" evidence="9">
    <location>
        <begin position="3703"/>
        <end position="3756"/>
    </location>
</feature>
<evidence type="ECO:0000313" key="16">
    <source>
        <dbReference type="WBParaSite" id="NBR_0000612201-mRNA-1"/>
    </source>
</evidence>
<evidence type="ECO:0000259" key="11">
    <source>
        <dbReference type="PROSITE" id="PS50024"/>
    </source>
</evidence>
<feature type="domain" description="EGF-like" evidence="12">
    <location>
        <begin position="3275"/>
        <end position="3312"/>
    </location>
</feature>
<dbReference type="PROSITE" id="PS50024">
    <property type="entry name" value="SEA"/>
    <property type="match status" value="2"/>
</dbReference>
<dbReference type="InterPro" id="IPR001881">
    <property type="entry name" value="EGF-like_Ca-bd_dom"/>
</dbReference>
<feature type="domain" description="EGF-like" evidence="12">
    <location>
        <begin position="671"/>
        <end position="709"/>
    </location>
</feature>
<dbReference type="Pfam" id="PF07645">
    <property type="entry name" value="EGF_CA"/>
    <property type="match status" value="24"/>
</dbReference>
<feature type="domain" description="EGF-like" evidence="12">
    <location>
        <begin position="1034"/>
        <end position="1077"/>
    </location>
</feature>
<feature type="domain" description="EGF-like" evidence="12">
    <location>
        <begin position="1867"/>
        <end position="1906"/>
    </location>
</feature>
<feature type="domain" description="EGF-like" evidence="12">
    <location>
        <begin position="768"/>
        <end position="806"/>
    </location>
</feature>
<dbReference type="PROSITE" id="PS00022">
    <property type="entry name" value="EGF_1"/>
    <property type="match status" value="1"/>
</dbReference>
<dbReference type="InterPro" id="IPR049883">
    <property type="entry name" value="NOTCH1_EGF-like"/>
</dbReference>
<feature type="domain" description="EGF-like" evidence="12">
    <location>
        <begin position="3227"/>
        <end position="3266"/>
    </location>
</feature>
<feature type="region of interest" description="Disordered" evidence="9">
    <location>
        <begin position="3649"/>
        <end position="3677"/>
    </location>
</feature>
<feature type="domain" description="EGF-like" evidence="12">
    <location>
        <begin position="2313"/>
        <end position="2351"/>
    </location>
</feature>
<dbReference type="PROSITE" id="PS50234">
    <property type="entry name" value="VWFA"/>
    <property type="match status" value="1"/>
</dbReference>
<keyword evidence="3" id="KW-0732">Signal</keyword>
<dbReference type="CDD" id="cd00054">
    <property type="entry name" value="EGF_CA"/>
    <property type="match status" value="9"/>
</dbReference>
<reference evidence="14 15" key="2">
    <citation type="submission" date="2018-11" db="EMBL/GenBank/DDBJ databases">
        <authorList>
            <consortium name="Pathogen Informatics"/>
        </authorList>
    </citation>
    <scope>NUCLEOTIDE SEQUENCE [LARGE SCALE GENOMIC DNA]</scope>
</reference>
<dbReference type="OMA" id="PPRHPCQ"/>
<feature type="domain" description="EGF-like" evidence="12">
    <location>
        <begin position="1177"/>
        <end position="1216"/>
    </location>
</feature>
<feature type="domain" description="EGF-like" evidence="12">
    <location>
        <begin position="2567"/>
        <end position="2608"/>
    </location>
</feature>
<feature type="domain" description="EGF-like" evidence="12">
    <location>
        <begin position="2213"/>
        <end position="2252"/>
    </location>
</feature>
<feature type="domain" description="EGF-like" evidence="12">
    <location>
        <begin position="3331"/>
        <end position="3369"/>
    </location>
</feature>
<feature type="domain" description="EGF-like" evidence="12">
    <location>
        <begin position="916"/>
        <end position="957"/>
    </location>
</feature>
<evidence type="ECO:0000313" key="15">
    <source>
        <dbReference type="Proteomes" id="UP000271162"/>
    </source>
</evidence>
<dbReference type="CDD" id="cd00112">
    <property type="entry name" value="LDLa"/>
    <property type="match status" value="1"/>
</dbReference>
<evidence type="ECO:0000313" key="14">
    <source>
        <dbReference type="EMBL" id="VDL69712.1"/>
    </source>
</evidence>
<dbReference type="SUPFAM" id="SSF57196">
    <property type="entry name" value="EGF/Laminin"/>
    <property type="match status" value="13"/>
</dbReference>
<dbReference type="Pfam" id="PF23427">
    <property type="entry name" value="EGF_4"/>
    <property type="match status" value="1"/>
</dbReference>
<dbReference type="Pfam" id="PF12661">
    <property type="entry name" value="hEGF"/>
    <property type="match status" value="2"/>
</dbReference>
<evidence type="ECO:0000256" key="10">
    <source>
        <dbReference type="SAM" id="Phobius"/>
    </source>
</evidence>
<dbReference type="SMART" id="SM00179">
    <property type="entry name" value="EGF_CA"/>
    <property type="match status" value="40"/>
</dbReference>
<evidence type="ECO:0000256" key="2">
    <source>
        <dbReference type="ARBA" id="ARBA00022692"/>
    </source>
</evidence>
<dbReference type="SUPFAM" id="SSF57424">
    <property type="entry name" value="LDL receptor-like module"/>
    <property type="match status" value="2"/>
</dbReference>
<sequence length="3756" mass="415520">MRTDVIRKWGVQLQSGCQRAPTKSLGHLLDLVELLHCTRPTRTHLAWYSRPKPDFQGLSDGNWLTGWLAVAESLITTDNPITTCPEEFVVVEVVVATAINGERQPGRVENTSYLSYLENFLPTKEAECPLGGAFFGVELLLSKPDKLQVGRTAFSEQDSLPVDICLPWQLDCGFGSPRCISRKKVNDGRIDCYSGLDEGCPSHFFVCKDRSACIEPVLFQDGVRQCRDGSDEPCAPGHFPCSSNSSHCISMKKFQDGVDDCADGSDEECTTSQLQCGCGKVRCVGRENVGDGFWDCEDGSDEILNVTRKDRCPDGSIRRSGANSVVVGELQLCTNSSLCQRKLGEICVVVGGSWRCVCQRGSVRLPGSTRCIPIPMVNNYLKNPLPNCTEARNELQMQFNSSSGLLGKLVRPLLPRSEIRRAPTKKIEGPAQQRMATQLRIDQPRPKVLHEGSMCPPSTAAFNGSCVALRNECANKTLNDCDPTATCMDNALSYECLCKENYLDVSPDPVKKPGRKCIKLVNECSDGRLNDCSPNAKCIDRSVGFTCRCVSGFVDTSPQGVRRPGRVCTALVNECASGGHDCDTHAVCRDEAIGYRCHCPFGFADASPDPSKPGRVCVQRSNPCQDYSLHDCDQVAECYSEQPGYFQCRCPKGFIDVSPDKRTPGRKCARVVDECSLGTHTCDPNADCVDTPEGYTCRCKAGWRDSSRDPLRNPGRVCRKADVCTTMDCAPEAECRETPIGPTCQCMSGFVDVSRQHGRPAGRICRVVVNECAEGKHDCSSHASCIDTADGFTCRCHDNYRDESPSPSQHPGRVCVRAFVPDPPECEVGDPMSCDQRKSEVCVFVNGTYKCRCATGYSRLPDGRCLAINECEHQRLNTCGQNAECIDLAEGYTCQCRSGFADVSPQGQPGRLCKARVNECSNKEKYRVDCDENAICVDTDDSYTCQCRPGFADISAAFSRLPGRRCIEAVNECSSKGLNDCSEFALCEDAKEGYVCTCRSGYVDASPNATHYPGRVCRKPIEKFTVAEFTSSFSHDSCDVKKSQCGTNEVCTDRGQRGHYSCQCADNAFRYEDGTCRVFSACARTTDCDPNAVCLNVFDSYSCQCRPGFIDMSPDPERRPGRRCKELINECATSNNECSPYAKCIDLTEGYACQCLEGYVDVSSKYKMPPGRRCSQSNNECAIKHLNTCDENADCIDSHDGYTCQCFAGFVDVSSNANLPPGRVCTVQTTCPKQKTDLVFLIDGSGSIGSYVFKNEVLRFVREFVELFEIGLDQTRVALIQYSDQIRHEFDLDQHTDKASVLRAITETQYLTGLTRTGAAIQHMVQEGFSERRGARPQSSDIARVAIVLTDGRSQDNVTGPAESARKLSITTFSIGVTDHVLASELEAIAGSPSRWFYVDKFKDLDTRLRSMIQKAACPTPVKVESPPQGTCNPRTQTGCDRSLNEYCAEEKGRTRCICPTGFHRHPTTRVCGGSLCNPQLITSCIYPEECLVTPYNNYRCACPDGYSRDHRTGFCVSIKEIHIFPQHDADCHNGGPRCGKNEYCTSDRTGHWYCECMTGFERDHVNGQCSYPGSCLPNRPNSCDIRKREKCLPHGSFYTCQCDRQERRHPVTGICLLNECEVGTHDCDRSARCIDTDDGFLCACPSGFIDRSTDPISKPGRLCVAEQNECLDGSHRCSPNALCTDTESGYVCRCKPGFVDYSPNAQSFPGLVCKELVNECSSPRLNNCDQNAICVDTIESYTCICRPGFTDMDEFRNPGRHCMKEKTNDRCTVGKNDCDRNARCVQIGDDDYTCTCPAGFKDKSPSMSRPGRVCIPVIPECDNPTLNDCDSPDRAICTDTDDGCRQGFLDISPNIATKPGRLCKPLQNECALKIDDCARDGGICEDTPDSYLCRCAMNYLDVSFDKQNRPGRKCKRLVDECATGQNDCSREAICTDTEDSYMCSCPPTHIDLSADAINRPGRKCLLRVNECTSNRHDCSPNADCMDTPESYKCRCRDDFVDESPDVVNRPGRICRPALVDECRLGKHDCHSDAFCQDLPQSYTCRCKPDFLDQSPHRTTHPGRLCVPRPTPPPPECRIDGPNQCKAHLNEVCRLVGGEPKCACPINYQRDSSGSCSVINECDFPHLIDCHPSADCIDQVVGYTCACRRGFKDIGEKPGRMCKPMVNECQFPHLNDCHQHAQCIDQEEGYECRCNHGYMDRSRGRPGRICKQLVDECAVSGMNSCDRNARCIDEEEGYRCECREGYLDVSPSPQFKGRSCRRLVNECADPKLNDCDRNAKCRDTMDSYECECPANSKDISPSAAFPGRVCLLFENECETGKHDCDPSAICHDNEQSFSCECPTGFVDRSPNKMHRPGRVCVKLVDECRTGRHTCSAQADCRDLEEGYTCECREGYVDRSPNLASQPGRVCSAPEVCPSNHDCSSAAVCEPLGGNKYQCSCIQGYVDQSPSGQKGRICVRNNACRDPKLNTCSRNAICYDEMKGYRCECVRGFIDRSPDPALRGRVCEPPPPPTPPPRHPCQDPTLNDCHPAGSCRATGAQSYTCECLQGYADKSPDPGKPGRICILTEPVCLDRTQNDCHSAAICSEVSGPEKYTCQCRDGYIDQSPNRNTRPGRICVEMVNECLDRSLNDCHSLAVCEDKREGYTCRCPINTIDKSPDRNRPGRLCAQQINECRNPSLNTCSRFAECIDKENGYECRCRNGYHDNDPSHPGTQCSYIINECDSPNLNDCDRNAMCIDKEGGYDCKCKTPYRDESPPGHPGRICRLNECLDPNLNNCDRNAECQDMDDGYICSCREGYYDQSPNPQEPGRVCLEFQVDHKVEQVTVVPVQTHPLHEGLPCGREFCKITMGEVCISGSYCGCRPGESRSVATGRCERVEETPLQIRVVSRDSKPLLYSSEYGSAKSPPYVEIVDLFQKDMARTFGGTIYAPRYVNTKVEFITHPKTVNSSWPDGLLFKYDVQTTPSQQQPLDKCELWKQMMASLQRTNGLIGGHSLRIADDSELLNPCRAEEPLGECGGHDCNLELGEICIAGSVCGCPVGMRRAKSSDVCRAVESWNVPLYVIRKEHTNLIYNESFANPMDTVYKSYVKDYEHGIGGCYPHTTLRSAFVAADVHDISNPRLMNASWDSGLLFNTTVHFRKGAVRIPSDVYYELVRYIIERNGYEIGDSGLYLNEYQPNPYKPCFKNDCHKKGICIDVNERTYRCECGAGFRELDPSDPGKKCVPTYGFNECEKKEDNECSENARCIDLEHLYKCECLPSYSDAAPPGAVPGSVCVLDYCSDVNFCPTNTTCKNMEQQAECRCDPGFTDIRKSERRTALGLGDDTLCMHVRDVNECALGLTNCSGVAECIDRPIGYTCRCPEGYIDGSPDEPGRVCGALLCDLCNSHGDCVHNSQTNNITCVCTEGWSGEFCQVAPSNASLVLLILLALLFLLLTLCCLLYFCTKCHCFKARGIAGAAPFVYRRGGAWPWSTLEGSSSSESGAEFSALSAAGHDYYPDIGIPRAKLKSGGAAMESANKSMDVARLEQYLSDGAVRIPRAHLVGSNARLNDSCDSMSSASSEYTIKEEVERKGIVYSQVITDVTTKEIKTTTTTDSAGNVVTTTAEAYVYPSEHTVSHGEHHSAAARSGYVGESAYAAVRNSDYSNAAGYSEVQHQHERNQHSQQQRYHAGAEERERGESVAEFSIGRAKSKDYLARDHELVEYSSEQDMSQGEEHEVGDVHTRVSHSHHYEPIRNGEAERFRSEVVTTQTSTSVTKH</sequence>
<dbReference type="SMART" id="SM00200">
    <property type="entry name" value="SEA"/>
    <property type="match status" value="2"/>
</dbReference>
<evidence type="ECO:0000256" key="5">
    <source>
        <dbReference type="ARBA" id="ARBA00022989"/>
    </source>
</evidence>
<dbReference type="PROSITE" id="PS00010">
    <property type="entry name" value="ASX_HYDROXYL"/>
    <property type="match status" value="30"/>
</dbReference>
<dbReference type="Pfam" id="PF00092">
    <property type="entry name" value="VWA"/>
    <property type="match status" value="1"/>
</dbReference>
<dbReference type="InterPro" id="IPR036465">
    <property type="entry name" value="vWFA_dom_sf"/>
</dbReference>
<keyword evidence="1 8" id="KW-0245">EGF-like domain</keyword>
<dbReference type="Gene3D" id="2.10.25.10">
    <property type="entry name" value="Laminin"/>
    <property type="match status" value="33"/>
</dbReference>
<name>A0A0N4XTZ2_NIPBR</name>
<dbReference type="InterPro" id="IPR013032">
    <property type="entry name" value="EGF-like_CS"/>
</dbReference>
<feature type="compositionally biased region" description="Basic and acidic residues" evidence="9">
    <location>
        <begin position="3711"/>
        <end position="3742"/>
    </location>
</feature>
<feature type="domain" description="EGF-like" evidence="12">
    <location>
        <begin position="1127"/>
        <end position="1165"/>
    </location>
</feature>
<feature type="domain" description="EGF-like" evidence="12">
    <location>
        <begin position="2412"/>
        <end position="2450"/>
    </location>
</feature>
<dbReference type="PANTHER" id="PTHR24050">
    <property type="entry name" value="PA14 DOMAIN-CONTAINING PROTEIN"/>
    <property type="match status" value="1"/>
</dbReference>
<reference evidence="16" key="1">
    <citation type="submission" date="2016-04" db="UniProtKB">
        <authorList>
            <consortium name="WormBaseParasite"/>
        </authorList>
    </citation>
    <scope>IDENTIFICATION</scope>
</reference>
<feature type="domain" description="EGF-like" evidence="12">
    <location>
        <begin position="720"/>
        <end position="756"/>
    </location>
</feature>
<dbReference type="SUPFAM" id="SSF57184">
    <property type="entry name" value="Growth factor receptor domain"/>
    <property type="match status" value="1"/>
</dbReference>
<dbReference type="InterPro" id="IPR009030">
    <property type="entry name" value="Growth_fac_rcpt_cys_sf"/>
</dbReference>
<feature type="domain" description="EGF-like" evidence="12">
    <location>
        <begin position="469"/>
        <end position="508"/>
    </location>
</feature>
<feature type="domain" description="EGF-like" evidence="12">
    <location>
        <begin position="1078"/>
        <end position="1115"/>
    </location>
</feature>
<feature type="domain" description="EGF-like" evidence="12">
    <location>
        <begin position="1968"/>
        <end position="2006"/>
    </location>
</feature>
<dbReference type="SMART" id="SM00327">
    <property type="entry name" value="VWA"/>
    <property type="match status" value="1"/>
</dbReference>
<dbReference type="InterPro" id="IPR056590">
    <property type="entry name" value="Mua-3/Mup-4_EGF"/>
</dbReference>
<feature type="domain" description="EGF-like" evidence="12">
    <location>
        <begin position="3179"/>
        <end position="3216"/>
    </location>
</feature>
<dbReference type="InterPro" id="IPR052235">
    <property type="entry name" value="Nephronectin_domain"/>
</dbReference>
<keyword evidence="10" id="KW-0472">Membrane</keyword>
<dbReference type="PRINTS" id="PR00453">
    <property type="entry name" value="VWFADOMAIN"/>
</dbReference>
<feature type="domain" description="SEA" evidence="11">
    <location>
        <begin position="3052"/>
        <end position="3177"/>
    </location>
</feature>
<dbReference type="InterPro" id="IPR000082">
    <property type="entry name" value="SEA_dom"/>
</dbReference>
<dbReference type="Gene3D" id="3.40.50.410">
    <property type="entry name" value="von Willebrand factor, type A domain"/>
    <property type="match status" value="1"/>
</dbReference>
<dbReference type="InterPro" id="IPR000742">
    <property type="entry name" value="EGF"/>
</dbReference>
<feature type="domain" description="EGF-like" evidence="12">
    <location>
        <begin position="2765"/>
        <end position="2804"/>
    </location>
</feature>
<dbReference type="STRING" id="27835.A0A0N4XTZ2"/>
<dbReference type="PRINTS" id="PR00261">
    <property type="entry name" value="LDLRECEPTOR"/>
</dbReference>
<dbReference type="InterPro" id="IPR002035">
    <property type="entry name" value="VWF_A"/>
</dbReference>
<feature type="domain" description="EGF-like" evidence="12">
    <location>
        <begin position="571"/>
        <end position="609"/>
    </location>
</feature>
<protein>
    <submittedName>
        <fullName evidence="16">Transmembrane cell adhesion receptor mua-3 (inferred by orthology to a C. elegans protein)</fullName>
    </submittedName>
</protein>
<evidence type="ECO:0000256" key="6">
    <source>
        <dbReference type="ARBA" id="ARBA00023157"/>
    </source>
</evidence>
<feature type="domain" description="EGF-like" evidence="12">
    <location>
        <begin position="2363"/>
        <end position="2401"/>
    </location>
</feature>
<feature type="disulfide bond" evidence="8">
    <location>
        <begin position="2579"/>
        <end position="2596"/>
    </location>
</feature>
<evidence type="ECO:0000256" key="1">
    <source>
        <dbReference type="ARBA" id="ARBA00022536"/>
    </source>
</evidence>
<dbReference type="Gene3D" id="4.10.400.10">
    <property type="entry name" value="Low-density Lipoprotein Receptor"/>
    <property type="match status" value="2"/>
</dbReference>
<dbReference type="FunFam" id="2.10.25.10:FF:000291">
    <property type="entry name" value="Transmembrane matrix receptor MUP-4"/>
    <property type="match status" value="4"/>
</dbReference>
<dbReference type="PROSITE" id="PS01187">
    <property type="entry name" value="EGF_CA"/>
    <property type="match status" value="2"/>
</dbReference>
<feature type="domain" description="EGF-like" evidence="12">
    <location>
        <begin position="1768"/>
        <end position="1807"/>
    </location>
</feature>
<dbReference type="SMART" id="SM00286">
    <property type="entry name" value="PTI"/>
    <property type="match status" value="13"/>
</dbReference>
<dbReference type="Proteomes" id="UP000271162">
    <property type="component" value="Unassembled WGS sequence"/>
</dbReference>
<dbReference type="InterPro" id="IPR057353">
    <property type="entry name" value="TNFR_nem"/>
</dbReference>
<feature type="domain" description="EGF-like" evidence="12">
    <location>
        <begin position="867"/>
        <end position="906"/>
    </location>
</feature>
<feature type="domain" description="EGF-like" evidence="12">
    <location>
        <begin position="969"/>
        <end position="1008"/>
    </location>
</feature>
<feature type="domain" description="VWFA" evidence="13">
    <location>
        <begin position="1237"/>
        <end position="1413"/>
    </location>
</feature>
<feature type="disulfide bond" evidence="8">
    <location>
        <begin position="1045"/>
        <end position="1062"/>
    </location>
</feature>
<keyword evidence="5 10" id="KW-1133">Transmembrane helix</keyword>
<feature type="disulfide bond" evidence="8">
    <location>
        <begin position="3383"/>
        <end position="3400"/>
    </location>
</feature>
<feature type="compositionally biased region" description="Basic and acidic residues" evidence="9">
    <location>
        <begin position="3668"/>
        <end position="3677"/>
    </location>
</feature>
<dbReference type="EMBL" id="UYSL01019778">
    <property type="protein sequence ID" value="VDL69712.1"/>
    <property type="molecule type" value="Genomic_DNA"/>
</dbReference>
<dbReference type="Pfam" id="PF12947">
    <property type="entry name" value="EGF_3"/>
    <property type="match status" value="1"/>
</dbReference>
<feature type="disulfide bond" evidence="8">
    <location>
        <begin position="3402"/>
        <end position="3411"/>
    </location>
</feature>
<evidence type="ECO:0000259" key="13">
    <source>
        <dbReference type="PROSITE" id="PS50234"/>
    </source>
</evidence>
<feature type="domain" description="EGF-like" evidence="12">
    <location>
        <begin position="2263"/>
        <end position="2302"/>
    </location>
</feature>
<dbReference type="PANTHER" id="PTHR24050:SF28">
    <property type="entry name" value="UROMODULIN-LIKE"/>
    <property type="match status" value="1"/>
</dbReference>
<feature type="domain" description="EGF-like" evidence="12">
    <location>
        <begin position="520"/>
        <end position="559"/>
    </location>
</feature>
<dbReference type="WBParaSite" id="NBR_0000612201-mRNA-1">
    <property type="protein sequence ID" value="NBR_0000612201-mRNA-1"/>
    <property type="gene ID" value="NBR_0000612201"/>
</dbReference>
<feature type="compositionally biased region" description="Low complexity" evidence="9">
    <location>
        <begin position="3743"/>
        <end position="3756"/>
    </location>
</feature>
<dbReference type="InterPro" id="IPR024731">
    <property type="entry name" value="NELL2-like_EGF"/>
</dbReference>
<gene>
    <name evidence="14" type="ORF">NBR_LOCUS6123</name>
</gene>
<keyword evidence="4" id="KW-0677">Repeat</keyword>
<dbReference type="GO" id="GO:0005509">
    <property type="term" value="F:calcium ion binding"/>
    <property type="evidence" value="ECO:0007669"/>
    <property type="project" value="InterPro"/>
</dbReference>
<feature type="transmembrane region" description="Helical" evidence="10">
    <location>
        <begin position="3420"/>
        <end position="3441"/>
    </location>
</feature>
<dbReference type="Pfam" id="PF25478">
    <property type="entry name" value="EGF_Mua-3"/>
    <property type="match status" value="1"/>
</dbReference>
<feature type="domain" description="EGF-like" evidence="12">
    <location>
        <begin position="2516"/>
        <end position="2556"/>
    </location>
</feature>
<dbReference type="PROSITE" id="PS50068">
    <property type="entry name" value="LDLRA_2"/>
    <property type="match status" value="3"/>
</dbReference>
<feature type="domain" description="EGF-like" evidence="12">
    <location>
        <begin position="3376"/>
        <end position="3412"/>
    </location>
</feature>
<keyword evidence="7" id="KW-0325">Glycoprotein</keyword>
<evidence type="ECO:0000259" key="12">
    <source>
        <dbReference type="PROSITE" id="PS50026"/>
    </source>
</evidence>
<accession>A0A0N4XTZ2</accession>
<dbReference type="FunFam" id="3.40.50.410:FF:000047">
    <property type="entry name" value="von Willebrand factor A domain containing 2"/>
    <property type="match status" value="1"/>
</dbReference>
<feature type="domain" description="EGF-like" evidence="12">
    <location>
        <begin position="2019"/>
        <end position="2057"/>
    </location>
</feature>
<keyword evidence="15" id="KW-1185">Reference proteome</keyword>
<evidence type="ECO:0000256" key="4">
    <source>
        <dbReference type="ARBA" id="ARBA00022737"/>
    </source>
</evidence>
<keyword evidence="6 8" id="KW-1015">Disulfide bond</keyword>
<dbReference type="Pfam" id="PF25314">
    <property type="entry name" value="TNFR_nem"/>
    <property type="match status" value="2"/>
</dbReference>
<feature type="domain" description="EGF-like" evidence="12">
    <location>
        <begin position="2620"/>
        <end position="2659"/>
    </location>
</feature>
<evidence type="ECO:0000256" key="8">
    <source>
        <dbReference type="PROSITE-ProRule" id="PRU00076"/>
    </source>
</evidence>
<dbReference type="SMART" id="SM00192">
    <property type="entry name" value="LDLa"/>
    <property type="match status" value="4"/>
</dbReference>
<dbReference type="SUPFAM" id="SSF53300">
    <property type="entry name" value="vWA-like"/>
    <property type="match status" value="1"/>
</dbReference>
<evidence type="ECO:0000256" key="7">
    <source>
        <dbReference type="ARBA" id="ARBA00023180"/>
    </source>
</evidence>
<dbReference type="SMART" id="SM00181">
    <property type="entry name" value="EGF"/>
    <property type="match status" value="48"/>
</dbReference>
<feature type="domain" description="EGF-like" evidence="12">
    <location>
        <begin position="1717"/>
        <end position="1757"/>
    </location>
</feature>
<keyword evidence="2 10" id="KW-0812">Transmembrane</keyword>
<organism evidence="16">
    <name type="scientific">Nippostrongylus brasiliensis</name>
    <name type="common">Rat hookworm</name>
    <dbReference type="NCBI Taxonomy" id="27835"/>
    <lineage>
        <taxon>Eukaryota</taxon>
        <taxon>Metazoa</taxon>
        <taxon>Ecdysozoa</taxon>
        <taxon>Nematoda</taxon>
        <taxon>Chromadorea</taxon>
        <taxon>Rhabditida</taxon>
        <taxon>Rhabditina</taxon>
        <taxon>Rhabditomorpha</taxon>
        <taxon>Strongyloidea</taxon>
        <taxon>Heligmosomidae</taxon>
        <taxon>Nippostrongylus</taxon>
    </lineage>
</organism>
<feature type="domain" description="EGF-like" evidence="12">
    <location>
        <begin position="2459"/>
        <end position="2498"/>
    </location>
</feature>